<organism evidence="2 3">
    <name type="scientific">Candidatus Uhrbacteria bacterium RIFOXYB2_FULL_57_15</name>
    <dbReference type="NCBI Taxonomy" id="1802422"/>
    <lineage>
        <taxon>Bacteria</taxon>
        <taxon>Candidatus Uhriibacteriota</taxon>
    </lineage>
</organism>
<comment type="caution">
    <text evidence="2">The sequence shown here is derived from an EMBL/GenBank/DDBJ whole genome shotgun (WGS) entry which is preliminary data.</text>
</comment>
<evidence type="ECO:0000256" key="1">
    <source>
        <dbReference type="SAM" id="MobiDB-lite"/>
    </source>
</evidence>
<proteinExistence type="predicted"/>
<dbReference type="EMBL" id="MGFE01000001">
    <property type="protein sequence ID" value="OGL99614.1"/>
    <property type="molecule type" value="Genomic_DNA"/>
</dbReference>
<reference evidence="2 3" key="1">
    <citation type="journal article" date="2016" name="Nat. Commun.">
        <title>Thousands of microbial genomes shed light on interconnected biogeochemical processes in an aquifer system.</title>
        <authorList>
            <person name="Anantharaman K."/>
            <person name="Brown C.T."/>
            <person name="Hug L.A."/>
            <person name="Sharon I."/>
            <person name="Castelle C.J."/>
            <person name="Probst A.J."/>
            <person name="Thomas B.C."/>
            <person name="Singh A."/>
            <person name="Wilkins M.J."/>
            <person name="Karaoz U."/>
            <person name="Brodie E.L."/>
            <person name="Williams K.H."/>
            <person name="Hubbard S.S."/>
            <person name="Banfield J.F."/>
        </authorList>
    </citation>
    <scope>NUCLEOTIDE SEQUENCE [LARGE SCALE GENOMIC DNA]</scope>
</reference>
<feature type="region of interest" description="Disordered" evidence="1">
    <location>
        <begin position="291"/>
        <end position="316"/>
    </location>
</feature>
<feature type="compositionally biased region" description="Basic and acidic residues" evidence="1">
    <location>
        <begin position="37"/>
        <end position="50"/>
    </location>
</feature>
<evidence type="ECO:0000313" key="2">
    <source>
        <dbReference type="EMBL" id="OGL99614.1"/>
    </source>
</evidence>
<gene>
    <name evidence="2" type="ORF">A2304_04400</name>
</gene>
<dbReference type="Proteomes" id="UP000176501">
    <property type="component" value="Unassembled WGS sequence"/>
</dbReference>
<accession>A0A1F7WC07</accession>
<feature type="compositionally biased region" description="Basic and acidic residues" evidence="1">
    <location>
        <begin position="1"/>
        <end position="15"/>
    </location>
</feature>
<feature type="region of interest" description="Disordered" evidence="1">
    <location>
        <begin position="335"/>
        <end position="362"/>
    </location>
</feature>
<name>A0A1F7WC07_9BACT</name>
<evidence type="ECO:0000313" key="3">
    <source>
        <dbReference type="Proteomes" id="UP000176501"/>
    </source>
</evidence>
<feature type="region of interest" description="Disordered" evidence="1">
    <location>
        <begin position="1"/>
        <end position="64"/>
    </location>
</feature>
<protein>
    <submittedName>
        <fullName evidence="2">Uncharacterized protein</fullName>
    </submittedName>
</protein>
<dbReference type="AlphaFoldDB" id="A0A1F7WC07"/>
<sequence>MAEQFREDPTKKVTKVEGGSQKPPDVVKSSETPLAEAKIRQDRQDARKALDSIGDLMRDQNGNDTAWNIKRNEEWGPQVHRALQEPKGSVTTEREEMVEPMSMLAWHALRRESPSMQEIIARETDPETQKINAESKQRQELARKAIGALMERYPDGIGGRALTSKARQVEAIGTLGQKLTTIGEANQNFADLGYRLDSLSRNDGIHPYRRLAEIDTLIEEVCSRMADSVHTAVESGEEAGDEQRYKKDGAEILPVLKSLLVLRKAMSKQTFGHEKSPNDVWALDEARWKTEEAATGATTTQDPAEPQPTGERTKVKSTFSAADMAEMRARAEAINARVGKGTETKKSEQTPQTPERQTRTFDDVKRELNGASIKTLAEGMAEAPALVTPEVKQVLLENMLNEIDGKINQAKRLNRRLGANIIGHVLGISADTKVYALPYLAAGGQTLPRGVKIVDYMRTAFGYDLHNDSKRAADLKQWTDMLE</sequence>